<dbReference type="SUPFAM" id="SSF56300">
    <property type="entry name" value="Metallo-dependent phosphatases"/>
    <property type="match status" value="1"/>
</dbReference>
<dbReference type="GO" id="GO:0016787">
    <property type="term" value="F:hydrolase activity"/>
    <property type="evidence" value="ECO:0007669"/>
    <property type="project" value="InterPro"/>
</dbReference>
<dbReference type="PANTHER" id="PTHR43143:SF1">
    <property type="entry name" value="SERINE_THREONINE-PROTEIN PHOSPHATASE CPPED1"/>
    <property type="match status" value="1"/>
</dbReference>
<comment type="caution">
    <text evidence="3">The sequence shown here is derived from an EMBL/GenBank/DDBJ whole genome shotgun (WGS) entry which is preliminary data.</text>
</comment>
<dbReference type="Gene3D" id="3.60.21.10">
    <property type="match status" value="1"/>
</dbReference>
<feature type="signal peptide" evidence="1">
    <location>
        <begin position="1"/>
        <end position="25"/>
    </location>
</feature>
<evidence type="ECO:0000313" key="3">
    <source>
        <dbReference type="EMBL" id="GGE25958.1"/>
    </source>
</evidence>
<reference evidence="3" key="1">
    <citation type="journal article" date="2014" name="Int. J. Syst. Evol. Microbiol.">
        <title>Complete genome sequence of Corynebacterium casei LMG S-19264T (=DSM 44701T), isolated from a smear-ripened cheese.</title>
        <authorList>
            <consortium name="US DOE Joint Genome Institute (JGI-PGF)"/>
            <person name="Walter F."/>
            <person name="Albersmeier A."/>
            <person name="Kalinowski J."/>
            <person name="Ruckert C."/>
        </authorList>
    </citation>
    <scope>NUCLEOTIDE SEQUENCE</scope>
    <source>
        <strain evidence="3">CGMCC 1.15966</strain>
    </source>
</reference>
<name>A0A8H9G262_9SPHI</name>
<dbReference type="PANTHER" id="PTHR43143">
    <property type="entry name" value="METALLOPHOSPHOESTERASE, CALCINEURIN SUPERFAMILY"/>
    <property type="match status" value="1"/>
</dbReference>
<sequence length="395" mass="44975">MSFNRRNFLKGLGLIGLGASTPAYAEKVLINQNEAFSFACPPYLQNLSANSITVCAIFNKPCLAWVEVLDANNNTVKSIYQVEDGMRNANTELFKFKVGIPDGELNYKVVAKEITKFEPYKIEYAGTIQSDPIQIAVPQPKQDSIQCLILNDIHEDKDSYAYLYDKSQLSKKDLVFLNGDSFHYVTNQADLTEKLLKPVGNKFASKTPFVMVRGNHETRGSFARDYKKYFDYPENKYYQAFRMGPIFWVVLDSGEDKPDDHEVYGGTVDYDNYRLEQKDWLIKVLNSKERREAKHTLVVTHIPFHHSDDWHGTKHNFECFHEILNNNKVDAVISGHTHKYSFHPPDNTHNYYVIIGGGPKAGNRTYVDISATGKNLLVSLNLDDGSTINRFSKNG</sequence>
<dbReference type="PROSITE" id="PS51318">
    <property type="entry name" value="TAT"/>
    <property type="match status" value="1"/>
</dbReference>
<dbReference type="InterPro" id="IPR029052">
    <property type="entry name" value="Metallo-depent_PP-like"/>
</dbReference>
<protein>
    <recommendedName>
        <fullName evidence="2">Calcineurin-like phosphoesterase domain-containing protein</fullName>
    </recommendedName>
</protein>
<accession>A0A8H9G262</accession>
<dbReference type="InterPro" id="IPR006311">
    <property type="entry name" value="TAT_signal"/>
</dbReference>
<evidence type="ECO:0000313" key="4">
    <source>
        <dbReference type="Proteomes" id="UP000614460"/>
    </source>
</evidence>
<feature type="domain" description="Calcineurin-like phosphoesterase" evidence="2">
    <location>
        <begin position="148"/>
        <end position="340"/>
    </location>
</feature>
<dbReference type="AlphaFoldDB" id="A0A8H9G262"/>
<keyword evidence="4" id="KW-1185">Reference proteome</keyword>
<reference evidence="3" key="2">
    <citation type="submission" date="2020-09" db="EMBL/GenBank/DDBJ databases">
        <authorList>
            <person name="Sun Q."/>
            <person name="Zhou Y."/>
        </authorList>
    </citation>
    <scope>NUCLEOTIDE SEQUENCE</scope>
    <source>
        <strain evidence="3">CGMCC 1.15966</strain>
    </source>
</reference>
<keyword evidence="1" id="KW-0732">Signal</keyword>
<organism evidence="3 4">
    <name type="scientific">Sphingobacterium cellulitidis</name>
    <dbReference type="NCBI Taxonomy" id="1768011"/>
    <lineage>
        <taxon>Bacteria</taxon>
        <taxon>Pseudomonadati</taxon>
        <taxon>Bacteroidota</taxon>
        <taxon>Sphingobacteriia</taxon>
        <taxon>Sphingobacteriales</taxon>
        <taxon>Sphingobacteriaceae</taxon>
        <taxon>Sphingobacterium</taxon>
    </lineage>
</organism>
<proteinExistence type="predicted"/>
<feature type="chain" id="PRO_5034317378" description="Calcineurin-like phosphoesterase domain-containing protein" evidence="1">
    <location>
        <begin position="26"/>
        <end position="395"/>
    </location>
</feature>
<dbReference type="RefSeq" id="WP_094280934.1">
    <property type="nucleotide sequence ID" value="NZ_BMKM01000006.1"/>
</dbReference>
<dbReference type="Pfam" id="PF00149">
    <property type="entry name" value="Metallophos"/>
    <property type="match status" value="1"/>
</dbReference>
<evidence type="ECO:0000259" key="2">
    <source>
        <dbReference type="Pfam" id="PF00149"/>
    </source>
</evidence>
<evidence type="ECO:0000256" key="1">
    <source>
        <dbReference type="SAM" id="SignalP"/>
    </source>
</evidence>
<dbReference type="InterPro" id="IPR051918">
    <property type="entry name" value="STPP_CPPED1"/>
</dbReference>
<dbReference type="InterPro" id="IPR004843">
    <property type="entry name" value="Calcineurin-like_PHP"/>
</dbReference>
<dbReference type="EMBL" id="BMKM01000006">
    <property type="protein sequence ID" value="GGE25958.1"/>
    <property type="molecule type" value="Genomic_DNA"/>
</dbReference>
<gene>
    <name evidence="3" type="ORF">GCM10011516_24550</name>
</gene>
<dbReference type="Proteomes" id="UP000614460">
    <property type="component" value="Unassembled WGS sequence"/>
</dbReference>